<dbReference type="CDD" id="cd00038">
    <property type="entry name" value="CAP_ED"/>
    <property type="match status" value="1"/>
</dbReference>
<dbReference type="Pfam" id="PF00027">
    <property type="entry name" value="cNMP_binding"/>
    <property type="match status" value="1"/>
</dbReference>
<evidence type="ECO:0000256" key="3">
    <source>
        <dbReference type="ARBA" id="ARBA00022692"/>
    </source>
</evidence>
<evidence type="ECO:0000256" key="4">
    <source>
        <dbReference type="ARBA" id="ARBA00022989"/>
    </source>
</evidence>
<dbReference type="SUPFAM" id="SSF81324">
    <property type="entry name" value="Voltage-gated potassium channels"/>
    <property type="match status" value="1"/>
</dbReference>
<sequence>MNAATMNMSRNAIQTEHDKLSRARDAVRGVARHSVLVSNDRKALDEAGRQRRASIDARMGRGPKGHHVSDELLTVVRKVARNVERKSSNAADKNLSLDMSFNGDTYTQHRSVLKAAQAAVRIRRGSLSEDGSGEGEDEQKTQVMNPTEQLDKPHRASVRNGHMSTSMWSSSSESESSDKDGGSREMKKREAVIRIASAALEGGSVHSVESDDENGIPLEQLSKSARLHNPSLDKSRSAAHILPEEKSNGNWENGLQLVSGSNGHHNGGEVLHPEVTAAIKSIGSGACDDEVDDDGNQLLGIFSKFKKKTNKVHPVQTDSLKESAVEESPAFLARQRSGTLKRGKSNKMFVSEAGDVGAAQKDNKKLGKRSTKILQLHRGKSMLIGDDSKNSVDYDEEEDDELEQWIAERNRAIAREQGRTVPEAVKRDRSKFGTVEEAWVESSDDEEGVAEKSDRKRMMLFPKRRYFPLHPDCTFRRLWELVNLAFILYSSVVIPYRLAFDVRAADGWYYFEWIVDVFFWVDIIVNFITAYKSYGRIVGNMRKIARNYAKSWFALDFVASFPYDLLVDALNESSTTLGTSLQLLQLLKALRLVRLVRLVRLLKMNQLFKKLEDVLTFSAPLKFLKLLVIMFLVAHLDACLWYAASSIHSHDENTWVFRYYQDNMIGGAMDAQNPGDDVDIALANRFYMYSLYFAFATMATVGYGDIIPGSHEEEHIACIVSMCIGTSVFAYLVGSMASLATSVDNQEMQYQARRSALKEYLKLKKIPKGLRRRIKEFAEYRWSKTVFGEASILQDLSWPLRQELSSFTNVELTKRVPIFRDAPPSLIMDFVGVMQPLYFSAKDVIYRKGDVGREVFLLLAGRVEVLSCRRKRPVTVLHTGDMFGEECLFFSGERPVTARALSLVELYQIERGPMQDLFLDYEKTYQTIETRSIVRMMIYSRLRELTPELDTQVKLLYEDRFFNASAVLSKYFTAWWKFSVLSEMRWKITRRIRQDCFRGWRDIASKMSSQRKRAYFLHDLRLKEHAFSNWYRLAN</sequence>
<dbReference type="PANTHER" id="PTHR45689:SF5">
    <property type="entry name" value="I[[H]] CHANNEL, ISOFORM E"/>
    <property type="match status" value="1"/>
</dbReference>
<dbReference type="AlphaFoldDB" id="A0A7S3CVN0"/>
<keyword evidence="2" id="KW-0813">Transport</keyword>
<dbReference type="GO" id="GO:0098855">
    <property type="term" value="C:HCN channel complex"/>
    <property type="evidence" value="ECO:0007669"/>
    <property type="project" value="TreeGrafter"/>
</dbReference>
<dbReference type="InterPro" id="IPR003938">
    <property type="entry name" value="K_chnl_volt-dep_EAG/ELK/ERG"/>
</dbReference>
<name>A0A7S3CVN0_9EUKA</name>
<dbReference type="InterPro" id="IPR014710">
    <property type="entry name" value="RmlC-like_jellyroll"/>
</dbReference>
<evidence type="ECO:0000256" key="2">
    <source>
        <dbReference type="ARBA" id="ARBA00022448"/>
    </source>
</evidence>
<feature type="transmembrane region" description="Helical" evidence="9">
    <location>
        <begin position="686"/>
        <end position="704"/>
    </location>
</feature>
<evidence type="ECO:0000256" key="7">
    <source>
        <dbReference type="ARBA" id="ARBA00023303"/>
    </source>
</evidence>
<dbReference type="InterPro" id="IPR051413">
    <property type="entry name" value="K/Na_HCN_channel"/>
</dbReference>
<dbReference type="Pfam" id="PF00520">
    <property type="entry name" value="Ion_trans"/>
    <property type="match status" value="1"/>
</dbReference>
<feature type="transmembrane region" description="Helical" evidence="9">
    <location>
        <begin position="510"/>
        <end position="531"/>
    </location>
</feature>
<keyword evidence="7" id="KW-0407">Ion channel</keyword>
<keyword evidence="5" id="KW-0406">Ion transport</keyword>
<dbReference type="Gene3D" id="2.60.120.10">
    <property type="entry name" value="Jelly Rolls"/>
    <property type="match status" value="1"/>
</dbReference>
<dbReference type="PRINTS" id="PR01463">
    <property type="entry name" value="EAGCHANLFMLY"/>
</dbReference>
<dbReference type="GO" id="GO:0003254">
    <property type="term" value="P:regulation of membrane depolarization"/>
    <property type="evidence" value="ECO:0007669"/>
    <property type="project" value="TreeGrafter"/>
</dbReference>
<dbReference type="GO" id="GO:0035725">
    <property type="term" value="P:sodium ion transmembrane transport"/>
    <property type="evidence" value="ECO:0007669"/>
    <property type="project" value="TreeGrafter"/>
</dbReference>
<keyword evidence="6 9" id="KW-0472">Membrane</keyword>
<dbReference type="SMART" id="SM00100">
    <property type="entry name" value="cNMP"/>
    <property type="match status" value="1"/>
</dbReference>
<keyword evidence="4 9" id="KW-1133">Transmembrane helix</keyword>
<dbReference type="EMBL" id="HBIB01001368">
    <property type="protein sequence ID" value="CAE0238802.1"/>
    <property type="molecule type" value="Transcribed_RNA"/>
</dbReference>
<evidence type="ECO:0000256" key="9">
    <source>
        <dbReference type="SAM" id="Phobius"/>
    </source>
</evidence>
<keyword evidence="3 9" id="KW-0812">Transmembrane</keyword>
<protein>
    <recommendedName>
        <fullName evidence="10">Cyclic nucleotide-binding domain-containing protein</fullName>
    </recommendedName>
</protein>
<proteinExistence type="predicted"/>
<feature type="compositionally biased region" description="Low complexity" evidence="8">
    <location>
        <begin position="163"/>
        <end position="174"/>
    </location>
</feature>
<feature type="region of interest" description="Disordered" evidence="8">
    <location>
        <begin position="125"/>
        <end position="188"/>
    </location>
</feature>
<dbReference type="Gene3D" id="1.10.287.70">
    <property type="match status" value="1"/>
</dbReference>
<feature type="compositionally biased region" description="Basic and acidic residues" evidence="8">
    <location>
        <begin position="176"/>
        <end position="188"/>
    </location>
</feature>
<accession>A0A7S3CVN0</accession>
<dbReference type="PANTHER" id="PTHR45689">
    <property type="entry name" value="I[[H]] CHANNEL, ISOFORM E"/>
    <property type="match status" value="1"/>
</dbReference>
<feature type="transmembrane region" description="Helical" evidence="9">
    <location>
        <begin position="623"/>
        <end position="644"/>
    </location>
</feature>
<evidence type="ECO:0000256" key="5">
    <source>
        <dbReference type="ARBA" id="ARBA00023065"/>
    </source>
</evidence>
<comment type="subcellular location">
    <subcellularLocation>
        <location evidence="1">Membrane</location>
        <topology evidence="1">Multi-pass membrane protein</topology>
    </subcellularLocation>
</comment>
<dbReference type="InterPro" id="IPR018490">
    <property type="entry name" value="cNMP-bd_dom_sf"/>
</dbReference>
<dbReference type="Gene3D" id="1.10.287.630">
    <property type="entry name" value="Helix hairpin bin"/>
    <property type="match status" value="1"/>
</dbReference>
<evidence type="ECO:0000256" key="1">
    <source>
        <dbReference type="ARBA" id="ARBA00004141"/>
    </source>
</evidence>
<dbReference type="InterPro" id="IPR005821">
    <property type="entry name" value="Ion_trans_dom"/>
</dbReference>
<gene>
    <name evidence="11" type="ORF">PBIL07802_LOCUS945</name>
</gene>
<feature type="transmembrane region" description="Helical" evidence="9">
    <location>
        <begin position="478"/>
        <end position="498"/>
    </location>
</feature>
<reference evidence="11" key="1">
    <citation type="submission" date="2021-01" db="EMBL/GenBank/DDBJ databases">
        <authorList>
            <person name="Corre E."/>
            <person name="Pelletier E."/>
            <person name="Niang G."/>
            <person name="Scheremetjew M."/>
            <person name="Finn R."/>
            <person name="Kale V."/>
            <person name="Holt S."/>
            <person name="Cochrane G."/>
            <person name="Meng A."/>
            <person name="Brown T."/>
            <person name="Cohen L."/>
        </authorList>
    </citation>
    <scope>NUCLEOTIDE SEQUENCE</scope>
    <source>
        <strain evidence="11">NIES-2562</strain>
    </source>
</reference>
<dbReference type="GO" id="GO:0005249">
    <property type="term" value="F:voltage-gated potassium channel activity"/>
    <property type="evidence" value="ECO:0007669"/>
    <property type="project" value="InterPro"/>
</dbReference>
<evidence type="ECO:0000256" key="6">
    <source>
        <dbReference type="ARBA" id="ARBA00023136"/>
    </source>
</evidence>
<evidence type="ECO:0000256" key="8">
    <source>
        <dbReference type="SAM" id="MobiDB-lite"/>
    </source>
</evidence>
<dbReference type="FunFam" id="1.10.287.70:FF:000123">
    <property type="entry name" value="Potassium channel KAT3"/>
    <property type="match status" value="1"/>
</dbReference>
<dbReference type="InterPro" id="IPR000595">
    <property type="entry name" value="cNMP-bd_dom"/>
</dbReference>
<feature type="compositionally biased region" description="Basic and acidic residues" evidence="8">
    <location>
        <begin position="43"/>
        <end position="59"/>
    </location>
</feature>
<organism evidence="11">
    <name type="scientific">Palpitomonas bilix</name>
    <dbReference type="NCBI Taxonomy" id="652834"/>
    <lineage>
        <taxon>Eukaryota</taxon>
        <taxon>Eukaryota incertae sedis</taxon>
    </lineage>
</organism>
<feature type="region of interest" description="Disordered" evidence="8">
    <location>
        <begin position="43"/>
        <end position="66"/>
    </location>
</feature>
<feature type="transmembrane region" description="Helical" evidence="9">
    <location>
        <begin position="716"/>
        <end position="740"/>
    </location>
</feature>
<feature type="domain" description="Cyclic nucleotide-binding" evidence="10">
    <location>
        <begin position="818"/>
        <end position="918"/>
    </location>
</feature>
<evidence type="ECO:0000313" key="11">
    <source>
        <dbReference type="EMBL" id="CAE0238802.1"/>
    </source>
</evidence>
<dbReference type="PROSITE" id="PS50042">
    <property type="entry name" value="CNMP_BINDING_3"/>
    <property type="match status" value="1"/>
</dbReference>
<evidence type="ECO:0000259" key="10">
    <source>
        <dbReference type="PROSITE" id="PS50042"/>
    </source>
</evidence>
<dbReference type="SUPFAM" id="SSF51206">
    <property type="entry name" value="cAMP-binding domain-like"/>
    <property type="match status" value="1"/>
</dbReference>